<keyword evidence="8" id="KW-0472">Membrane</keyword>
<dbReference type="SUPFAM" id="SSF109604">
    <property type="entry name" value="HD-domain/PDEase-like"/>
    <property type="match status" value="1"/>
</dbReference>
<dbReference type="Proteomes" id="UP001211065">
    <property type="component" value="Unassembled WGS sequence"/>
</dbReference>
<feature type="binding site" evidence="5">
    <location>
        <position position="677"/>
    </location>
    <ligand>
        <name>Zn(2+)</name>
        <dbReference type="ChEBI" id="CHEBI:29105"/>
        <label>1</label>
    </ligand>
</feature>
<dbReference type="Gene3D" id="1.10.1300.10">
    <property type="entry name" value="3'5'-cyclic nucleotide phosphodiesterase, catalytic domain"/>
    <property type="match status" value="1"/>
</dbReference>
<feature type="binding site" evidence="5">
    <location>
        <position position="565"/>
    </location>
    <ligand>
        <name>Zn(2+)</name>
        <dbReference type="ChEBI" id="CHEBI:29105"/>
        <label>2</label>
    </ligand>
</feature>
<dbReference type="InterPro" id="IPR023088">
    <property type="entry name" value="PDEase"/>
</dbReference>
<gene>
    <name evidence="10" type="primary">PDE7A_3</name>
    <name evidence="10" type="ORF">HK099_004423</name>
</gene>
<dbReference type="PANTHER" id="PTHR11347">
    <property type="entry name" value="CYCLIC NUCLEOTIDE PHOSPHODIESTERASE"/>
    <property type="match status" value="1"/>
</dbReference>
<dbReference type="AlphaFoldDB" id="A0AAD5U709"/>
<feature type="region of interest" description="Disordered" evidence="7">
    <location>
        <begin position="1"/>
        <end position="47"/>
    </location>
</feature>
<dbReference type="InterPro" id="IPR023174">
    <property type="entry name" value="PDEase_CS"/>
</dbReference>
<dbReference type="PROSITE" id="PS51845">
    <property type="entry name" value="PDEASE_I_2"/>
    <property type="match status" value="1"/>
</dbReference>
<dbReference type="CDD" id="cd00077">
    <property type="entry name" value="HDc"/>
    <property type="match status" value="1"/>
</dbReference>
<feature type="transmembrane region" description="Helical" evidence="8">
    <location>
        <begin position="299"/>
        <end position="319"/>
    </location>
</feature>
<evidence type="ECO:0000256" key="2">
    <source>
        <dbReference type="ARBA" id="ARBA00022801"/>
    </source>
</evidence>
<feature type="binding site" evidence="4">
    <location>
        <position position="677"/>
    </location>
    <ligand>
        <name>AMP</name>
        <dbReference type="ChEBI" id="CHEBI:456215"/>
    </ligand>
</feature>
<dbReference type="GO" id="GO:0004114">
    <property type="term" value="F:3',5'-cyclic-nucleotide phosphodiesterase activity"/>
    <property type="evidence" value="ECO:0007669"/>
    <property type="project" value="InterPro"/>
</dbReference>
<feature type="binding site" evidence="4">
    <location>
        <position position="728"/>
    </location>
    <ligand>
        <name>AMP</name>
        <dbReference type="ChEBI" id="CHEBI:456215"/>
    </ligand>
</feature>
<organism evidence="10 11">
    <name type="scientific">Clydaea vesicula</name>
    <dbReference type="NCBI Taxonomy" id="447962"/>
    <lineage>
        <taxon>Eukaryota</taxon>
        <taxon>Fungi</taxon>
        <taxon>Fungi incertae sedis</taxon>
        <taxon>Chytridiomycota</taxon>
        <taxon>Chytridiomycota incertae sedis</taxon>
        <taxon>Chytridiomycetes</taxon>
        <taxon>Lobulomycetales</taxon>
        <taxon>Lobulomycetaceae</taxon>
        <taxon>Clydaea</taxon>
    </lineage>
</organism>
<dbReference type="EMBL" id="JADGJW010000031">
    <property type="protein sequence ID" value="KAJ3226679.1"/>
    <property type="molecule type" value="Genomic_DNA"/>
</dbReference>
<evidence type="ECO:0000313" key="11">
    <source>
        <dbReference type="Proteomes" id="UP001211065"/>
    </source>
</evidence>
<evidence type="ECO:0000259" key="9">
    <source>
        <dbReference type="PROSITE" id="PS51845"/>
    </source>
</evidence>
<feature type="binding site" evidence="5">
    <location>
        <position position="528"/>
    </location>
    <ligand>
        <name>Zn(2+)</name>
        <dbReference type="ChEBI" id="CHEBI:29105"/>
        <label>1</label>
    </ligand>
</feature>
<feature type="transmembrane region" description="Helical" evidence="8">
    <location>
        <begin position="118"/>
        <end position="139"/>
    </location>
</feature>
<comment type="similarity">
    <text evidence="6">Belongs to the cyclic nucleotide phosphodiesterase family.</text>
</comment>
<keyword evidence="11" id="KW-1185">Reference proteome</keyword>
<dbReference type="SUPFAM" id="SSF52047">
    <property type="entry name" value="RNI-like"/>
    <property type="match status" value="1"/>
</dbReference>
<proteinExistence type="inferred from homology"/>
<keyword evidence="1 5" id="KW-0479">Metal-binding</keyword>
<dbReference type="GO" id="GO:0007165">
    <property type="term" value="P:signal transduction"/>
    <property type="evidence" value="ECO:0007669"/>
    <property type="project" value="InterPro"/>
</dbReference>
<dbReference type="InterPro" id="IPR036971">
    <property type="entry name" value="PDEase_catalytic_dom_sf"/>
</dbReference>
<feature type="binding site" evidence="4">
    <location>
        <position position="565"/>
    </location>
    <ligand>
        <name>AMP</name>
        <dbReference type="ChEBI" id="CHEBI:456215"/>
    </ligand>
</feature>
<feature type="domain" description="PDEase" evidence="9">
    <location>
        <begin position="449"/>
        <end position="773"/>
    </location>
</feature>
<keyword evidence="8" id="KW-1133">Transmembrane helix</keyword>
<dbReference type="InterPro" id="IPR002073">
    <property type="entry name" value="PDEase_catalytic_dom"/>
</dbReference>
<feature type="transmembrane region" description="Helical" evidence="8">
    <location>
        <begin position="186"/>
        <end position="206"/>
    </location>
</feature>
<feature type="transmembrane region" description="Helical" evidence="8">
    <location>
        <begin position="213"/>
        <end position="235"/>
    </location>
</feature>
<keyword evidence="8" id="KW-0812">Transmembrane</keyword>
<feature type="binding site" evidence="4">
    <location>
        <begin position="524"/>
        <end position="528"/>
    </location>
    <ligand>
        <name>AMP</name>
        <dbReference type="ChEBI" id="CHEBI:456215"/>
    </ligand>
</feature>
<evidence type="ECO:0000256" key="4">
    <source>
        <dbReference type="PIRSR" id="PIRSR623088-2"/>
    </source>
</evidence>
<reference evidence="10" key="1">
    <citation type="submission" date="2020-05" db="EMBL/GenBank/DDBJ databases">
        <title>Phylogenomic resolution of chytrid fungi.</title>
        <authorList>
            <person name="Stajich J.E."/>
            <person name="Amses K."/>
            <person name="Simmons R."/>
            <person name="Seto K."/>
            <person name="Myers J."/>
            <person name="Bonds A."/>
            <person name="Quandt C.A."/>
            <person name="Barry K."/>
            <person name="Liu P."/>
            <person name="Grigoriev I."/>
            <person name="Longcore J.E."/>
            <person name="James T.Y."/>
        </authorList>
    </citation>
    <scope>NUCLEOTIDE SEQUENCE</scope>
    <source>
        <strain evidence="10">JEL0476</strain>
    </source>
</reference>
<dbReference type="InterPro" id="IPR032675">
    <property type="entry name" value="LRR_dom_sf"/>
</dbReference>
<dbReference type="EC" id="3.1.4.-" evidence="6"/>
<comment type="caution">
    <text evidence="10">The sequence shown here is derived from an EMBL/GenBank/DDBJ whole genome shotgun (WGS) entry which is preliminary data.</text>
</comment>
<feature type="binding site" evidence="5">
    <location>
        <position position="565"/>
    </location>
    <ligand>
        <name>Zn(2+)</name>
        <dbReference type="ChEBI" id="CHEBI:29105"/>
        <label>1</label>
    </ligand>
</feature>
<evidence type="ECO:0000256" key="3">
    <source>
        <dbReference type="PIRSR" id="PIRSR623088-1"/>
    </source>
</evidence>
<name>A0AAD5U709_9FUNG</name>
<sequence>MPAEQTPHNPTAGTPTIILNNTSSIPQQKEQISSTNEPQSSPTNVKSLIHNHSSKFSETSDKENHGMIKNHSAIVETTSNHSGGKKQSSRGSSRIHMIDTDPFDLQNRDILMQWAIHYVWFGALLIIASYVSWITLWFWTLPLYGFSAYSAWQITRITHILKPDSLIPLYISFIPYAIFQVLAREAHMICSILWFITTMSITLQLGQSKIERHIIYAVLCYSGTYIAIVIMQYYAYYDLNSTTQPVLAFAIDMSYRFLQQASADVENPCPAENDGYEVILIGKKCYYIDGLVLSQNIEVTFGISILLLGSALWMLQRFIQEYAFSLLDRKNHLTNLTKINADLKVQLKALNKETNLDLDSPITKVIKVIKGIQLSSDFDAEMMENLDHVIEILSSNQLFLPTFFKEGNGDSEVNKWLNAMVLNQTAGVSQQKSIENLDVCDLKEVIVKEIQPNSSQIEDILKGCDSWDFDIFELYDATMGQPIFYLAYHIFAKYGFLEIYQIDDSIFRNFLKQLEAGYKPNPYHNSTHAADVMHAVHYFLSVLGLNELVGIDDCFSGIIAALIHDFDHPGQNNAFLINTYSELAIRYNDSAVLEHYHCAKAFELILYGKNCNIFSKLPKEKFKSIRQSILTMVLATDMSGHFEYISKFKNKTSGSGLDFKDPKDRQLIMDIAIKCGDIANSSRPLHLCKKWAGLVMDEFWIQGDEEKKRNIPVSMFMDRNNCIVSKSQVGFIDYIATPLYEVWDNYMNEEDIFPGFRNIAENREYWKKTFELDLMELGSSINLQKSDFNSLFREKLNPSNLIKVRLNLDFSFFDMNFFNLLNEFNNLEVLSIRGGNFYSNSLKSYDNKCLTNLTSVFKNLKELELEVYGLFSFTIKHLFSKFLKEKAKNLRILVLKGEFNSYNGSVSLNSLSVILKNLEYLEIDFCLHFDDDIEKYLIVPKLKGKK</sequence>
<dbReference type="GO" id="GO:0046872">
    <property type="term" value="F:metal ion binding"/>
    <property type="evidence" value="ECO:0007669"/>
    <property type="project" value="UniProtKB-KW"/>
</dbReference>
<dbReference type="PROSITE" id="PS00126">
    <property type="entry name" value="PDEASE_I_1"/>
    <property type="match status" value="1"/>
</dbReference>
<protein>
    <recommendedName>
        <fullName evidence="6">Phosphodiesterase</fullName>
        <ecNumber evidence="6">3.1.4.-</ecNumber>
    </recommendedName>
</protein>
<evidence type="ECO:0000256" key="6">
    <source>
        <dbReference type="RuleBase" id="RU363067"/>
    </source>
</evidence>
<evidence type="ECO:0000313" key="10">
    <source>
        <dbReference type="EMBL" id="KAJ3226679.1"/>
    </source>
</evidence>
<dbReference type="PRINTS" id="PR00387">
    <property type="entry name" value="PDIESTERASE1"/>
</dbReference>
<dbReference type="InterPro" id="IPR003607">
    <property type="entry name" value="HD/PDEase_dom"/>
</dbReference>
<feature type="binding site" evidence="5">
    <location>
        <position position="564"/>
    </location>
    <ligand>
        <name>Zn(2+)</name>
        <dbReference type="ChEBI" id="CHEBI:29105"/>
        <label>1</label>
    </ligand>
</feature>
<feature type="region of interest" description="Disordered" evidence="7">
    <location>
        <begin position="74"/>
        <end position="93"/>
    </location>
</feature>
<feature type="active site" description="Proton donor" evidence="3">
    <location>
        <position position="524"/>
    </location>
</feature>
<dbReference type="Pfam" id="PF00233">
    <property type="entry name" value="PDEase_I"/>
    <property type="match status" value="1"/>
</dbReference>
<evidence type="ECO:0000256" key="5">
    <source>
        <dbReference type="PIRSR" id="PIRSR623088-3"/>
    </source>
</evidence>
<keyword evidence="2 6" id="KW-0378">Hydrolase</keyword>
<dbReference type="Gene3D" id="3.80.10.10">
    <property type="entry name" value="Ribonuclease Inhibitor"/>
    <property type="match status" value="1"/>
</dbReference>
<evidence type="ECO:0000256" key="1">
    <source>
        <dbReference type="ARBA" id="ARBA00022723"/>
    </source>
</evidence>
<evidence type="ECO:0000256" key="7">
    <source>
        <dbReference type="SAM" id="MobiDB-lite"/>
    </source>
</evidence>
<accession>A0AAD5U709</accession>
<comment type="cofactor">
    <cofactor evidence="6">
        <name>a divalent metal cation</name>
        <dbReference type="ChEBI" id="CHEBI:60240"/>
    </cofactor>
    <text evidence="6">Binds 2 divalent metal cations per subunit. Site 1 may preferentially bind zinc ions, while site 2 has a preference for magnesium and/or manganese ions.</text>
</comment>
<evidence type="ECO:0000256" key="8">
    <source>
        <dbReference type="SAM" id="Phobius"/>
    </source>
</evidence>